<organism evidence="1 2">
    <name type="scientific">Byssochlamys spectabilis</name>
    <name type="common">Paecilomyces variotii</name>
    <dbReference type="NCBI Taxonomy" id="264951"/>
    <lineage>
        <taxon>Eukaryota</taxon>
        <taxon>Fungi</taxon>
        <taxon>Dikarya</taxon>
        <taxon>Ascomycota</taxon>
        <taxon>Pezizomycotina</taxon>
        <taxon>Eurotiomycetes</taxon>
        <taxon>Eurotiomycetidae</taxon>
        <taxon>Eurotiales</taxon>
        <taxon>Thermoascaceae</taxon>
        <taxon>Paecilomyces</taxon>
    </lineage>
</organism>
<proteinExistence type="predicted"/>
<reference evidence="1 2" key="1">
    <citation type="journal article" date="2018" name="Front. Microbiol.">
        <title>Genomic and genetic insights into a cosmopolitan fungus, Paecilomyces variotii (Eurotiales).</title>
        <authorList>
            <person name="Urquhart A.S."/>
            <person name="Mondo S.J."/>
            <person name="Makela M.R."/>
            <person name="Hane J.K."/>
            <person name="Wiebenga A."/>
            <person name="He G."/>
            <person name="Mihaltcheva S."/>
            <person name="Pangilinan J."/>
            <person name="Lipzen A."/>
            <person name="Barry K."/>
            <person name="de Vries R.P."/>
            <person name="Grigoriev I.V."/>
            <person name="Idnurm A."/>
        </authorList>
    </citation>
    <scope>NUCLEOTIDE SEQUENCE [LARGE SCALE GENOMIC DNA]</scope>
    <source>
        <strain evidence="1 2">CBS 101075</strain>
    </source>
</reference>
<keyword evidence="2" id="KW-1185">Reference proteome</keyword>
<evidence type="ECO:0000313" key="1">
    <source>
        <dbReference type="EMBL" id="RWQ93454.1"/>
    </source>
</evidence>
<name>A0A443HNW4_BYSSP</name>
<accession>A0A443HNW4</accession>
<comment type="caution">
    <text evidence="1">The sequence shown here is derived from an EMBL/GenBank/DDBJ whole genome shotgun (WGS) entry which is preliminary data.</text>
</comment>
<dbReference type="EMBL" id="RCNU01000009">
    <property type="protein sequence ID" value="RWQ93454.1"/>
    <property type="molecule type" value="Genomic_DNA"/>
</dbReference>
<dbReference type="STRING" id="264951.A0A443HNW4"/>
<dbReference type="Proteomes" id="UP000283841">
    <property type="component" value="Unassembled WGS sequence"/>
</dbReference>
<protein>
    <submittedName>
        <fullName evidence="1">Uncharacterized protein</fullName>
    </submittedName>
</protein>
<sequence>MKDLQSIQMQETAEMVGWLRQFEIDQKFMNNHPVIISQDHNKLYITFSSYHDDYLCYLKDENADITKDTYLCLQTYGPFLTFSKKHMTDFAVLVVGMTLAANAA</sequence>
<gene>
    <name evidence="1" type="ORF">C8Q69DRAFT_324315</name>
</gene>
<dbReference type="VEuPathDB" id="FungiDB:C8Q69DRAFT_324315"/>
<dbReference type="AlphaFoldDB" id="A0A443HNW4"/>
<dbReference type="RefSeq" id="XP_028483099.1">
    <property type="nucleotide sequence ID" value="XM_028627401.1"/>
</dbReference>
<dbReference type="GeneID" id="39596678"/>
<evidence type="ECO:0000313" key="2">
    <source>
        <dbReference type="Proteomes" id="UP000283841"/>
    </source>
</evidence>